<accession>A0ABY3SRS8</accession>
<sequence length="477" mass="52746">MRDDTVLIQILKSLYDRPNEDDDNTYENTLIQFFDAPHDTGLLTSFVSTKIALEKLYSNLSESVTFTATAMPTVTNPDTLTWGGYHTPTTDPVDFVRATIAVKQDLSQVASGVPRYEAGKFGQAIMIEEGTTNRATYDDVTNVDTAQWKTERIAPYTFKVTALVDAPVSQQQTSATYVGKFGELSVASNTSCTMSLEIVDRSNPDLVPGCGGFGAMTNSVGNRYWKTVKHTAVWHHNVNAVVVPTTGLPTVKAGDYIIVRNPQLEVKPYMTTFVPGARNNEKVTLPFPAKAEQGTVEVWVYVNYAAKRQDGELNRVFNVSEASGDYGFMLYHSADSAHWRWGVYDQYQNKTYISVSDSYTPDGWHLFTVTWSSKEIALFIDGVRLASTTDFVLPTTLGSVMNLGSGTSQQRISTLFDEVRISRVARSDAEILAAYQANKPFPIDLQTVYKIGFDGNLNPATDSVLAKANWYWGYGGV</sequence>
<proteinExistence type="predicted"/>
<dbReference type="Gene3D" id="2.60.120.200">
    <property type="match status" value="1"/>
</dbReference>
<keyword evidence="2" id="KW-1185">Reference proteome</keyword>
<dbReference type="SUPFAM" id="SSF49899">
    <property type="entry name" value="Concanavalin A-like lectins/glucanases"/>
    <property type="match status" value="1"/>
</dbReference>
<organism evidence="1 2">
    <name type="scientific">Paenibacillus hexagrammi</name>
    <dbReference type="NCBI Taxonomy" id="2908839"/>
    <lineage>
        <taxon>Bacteria</taxon>
        <taxon>Bacillati</taxon>
        <taxon>Bacillota</taxon>
        <taxon>Bacilli</taxon>
        <taxon>Bacillales</taxon>
        <taxon>Paenibacillaceae</taxon>
        <taxon>Paenibacillus</taxon>
    </lineage>
</organism>
<evidence type="ECO:0000313" key="1">
    <source>
        <dbReference type="EMBL" id="UJF36626.1"/>
    </source>
</evidence>
<name>A0ABY3SRS8_9BACL</name>
<dbReference type="Pfam" id="PF13385">
    <property type="entry name" value="Laminin_G_3"/>
    <property type="match status" value="1"/>
</dbReference>
<dbReference type="EMBL" id="CP090979">
    <property type="protein sequence ID" value="UJF36626.1"/>
    <property type="molecule type" value="Genomic_DNA"/>
</dbReference>
<protein>
    <submittedName>
        <fullName evidence="1">LamG domain-containing protein</fullName>
    </submittedName>
</protein>
<geneLocation type="plasmid" evidence="1 2">
    <name>pYPD9-1</name>
</geneLocation>
<keyword evidence="1" id="KW-0614">Plasmid</keyword>
<dbReference type="Proteomes" id="UP001649230">
    <property type="component" value="Plasmid pYPD9-1"/>
</dbReference>
<dbReference type="RefSeq" id="WP_235123176.1">
    <property type="nucleotide sequence ID" value="NZ_CP090979.1"/>
</dbReference>
<reference evidence="1 2" key="1">
    <citation type="journal article" date="2024" name="Int. J. Syst. Evol. Microbiol.">
        <title>Paenibacillus hexagrammi sp. nov., a novel bacterium isolated from the gut content of Hexagrammos agrammus.</title>
        <authorList>
            <person name="Jung H.K."/>
            <person name="Kim D.G."/>
            <person name="Zin H."/>
            <person name="Park J."/>
            <person name="Jung H."/>
            <person name="Kim Y.O."/>
            <person name="Kong H.J."/>
            <person name="Kim J.W."/>
            <person name="Kim Y.S."/>
        </authorList>
    </citation>
    <scope>NUCLEOTIDE SEQUENCE [LARGE SCALE GENOMIC DNA]</scope>
    <source>
        <strain evidence="1 2">YPD9-1</strain>
    </source>
</reference>
<gene>
    <name evidence="1" type="ORF">L0M14_30520</name>
</gene>
<dbReference type="InterPro" id="IPR013320">
    <property type="entry name" value="ConA-like_dom_sf"/>
</dbReference>
<evidence type="ECO:0000313" key="2">
    <source>
        <dbReference type="Proteomes" id="UP001649230"/>
    </source>
</evidence>